<evidence type="ECO:0000313" key="1">
    <source>
        <dbReference type="EMBL" id="EFI32780.1"/>
    </source>
</evidence>
<name>D6SV24_9BACT</name>
<dbReference type="AlphaFoldDB" id="D6SV24"/>
<evidence type="ECO:0000313" key="2">
    <source>
        <dbReference type="Proteomes" id="UP000005496"/>
    </source>
</evidence>
<dbReference type="EMBL" id="ACJN02000005">
    <property type="protein sequence ID" value="EFI32780.1"/>
    <property type="molecule type" value="Genomic_DNA"/>
</dbReference>
<protein>
    <recommendedName>
        <fullName evidence="3">SpoVT-AbrB domain-containing protein</fullName>
    </recommendedName>
</protein>
<reference evidence="1" key="1">
    <citation type="submission" date="2010-05" db="EMBL/GenBank/DDBJ databases">
        <title>The draft genome of Desulfonatronospira thiodismutans ASO3-1.</title>
        <authorList>
            <consortium name="US DOE Joint Genome Institute (JGI-PGF)"/>
            <person name="Lucas S."/>
            <person name="Copeland A."/>
            <person name="Lapidus A."/>
            <person name="Cheng J.-F."/>
            <person name="Bruce D."/>
            <person name="Goodwin L."/>
            <person name="Pitluck S."/>
            <person name="Chertkov O."/>
            <person name="Brettin T."/>
            <person name="Detter J.C."/>
            <person name="Han C."/>
            <person name="Land M.L."/>
            <person name="Hauser L."/>
            <person name="Kyrpides N."/>
            <person name="Mikhailova N."/>
            <person name="Muyzer G."/>
            <person name="Woyke T."/>
        </authorList>
    </citation>
    <scope>NUCLEOTIDE SEQUENCE [LARGE SCALE GENOMIC DNA]</scope>
    <source>
        <strain evidence="1">ASO3-1</strain>
    </source>
</reference>
<sequence length="67" mass="7882">MKAYEYIAEVSPDGHISVPEDLKEKLAQNPKVRVMLLFEDEENSWNEFTRSEFLKGYSHKDSVYDNL</sequence>
<dbReference type="RefSeq" id="WP_008871870.1">
    <property type="nucleotide sequence ID" value="NZ_ACJN02000005.1"/>
</dbReference>
<dbReference type="Proteomes" id="UP000005496">
    <property type="component" value="Unassembled WGS sequence"/>
</dbReference>
<gene>
    <name evidence="1" type="ORF">Dthio_PD0075</name>
</gene>
<evidence type="ECO:0008006" key="3">
    <source>
        <dbReference type="Google" id="ProtNLM"/>
    </source>
</evidence>
<comment type="caution">
    <text evidence="1">The sequence shown here is derived from an EMBL/GenBank/DDBJ whole genome shotgun (WGS) entry which is preliminary data.</text>
</comment>
<organism evidence="1 2">
    <name type="scientific">Desulfonatronospira thiodismutans ASO3-1</name>
    <dbReference type="NCBI Taxonomy" id="555779"/>
    <lineage>
        <taxon>Bacteria</taxon>
        <taxon>Pseudomonadati</taxon>
        <taxon>Thermodesulfobacteriota</taxon>
        <taxon>Desulfovibrionia</taxon>
        <taxon>Desulfovibrionales</taxon>
        <taxon>Desulfonatronovibrionaceae</taxon>
        <taxon>Desulfonatronospira</taxon>
    </lineage>
</organism>
<proteinExistence type="predicted"/>
<accession>D6SV24</accession>
<keyword evidence="2" id="KW-1185">Reference proteome</keyword>
<dbReference type="OrthoDB" id="573320at2"/>